<feature type="compositionally biased region" description="Polar residues" evidence="1">
    <location>
        <begin position="50"/>
        <end position="71"/>
    </location>
</feature>
<accession>A0A4Y2RVQ8</accession>
<proteinExistence type="predicted"/>
<dbReference type="Proteomes" id="UP000499080">
    <property type="component" value="Unassembled WGS sequence"/>
</dbReference>
<evidence type="ECO:0000256" key="1">
    <source>
        <dbReference type="SAM" id="MobiDB-lite"/>
    </source>
</evidence>
<protein>
    <submittedName>
        <fullName evidence="2">Uncharacterized protein</fullName>
    </submittedName>
</protein>
<feature type="non-terminal residue" evidence="2">
    <location>
        <position position="1"/>
    </location>
</feature>
<dbReference type="EMBL" id="BGPR01018677">
    <property type="protein sequence ID" value="GBN79831.1"/>
    <property type="molecule type" value="Genomic_DNA"/>
</dbReference>
<evidence type="ECO:0000313" key="2">
    <source>
        <dbReference type="EMBL" id="GBN79831.1"/>
    </source>
</evidence>
<comment type="caution">
    <text evidence="2">The sequence shown here is derived from an EMBL/GenBank/DDBJ whole genome shotgun (WGS) entry which is preliminary data.</text>
</comment>
<evidence type="ECO:0000313" key="3">
    <source>
        <dbReference type="Proteomes" id="UP000499080"/>
    </source>
</evidence>
<keyword evidence="3" id="KW-1185">Reference proteome</keyword>
<sequence length="159" mass="17508">SSEAVLKDAGPCPRHHSVSGDAVSVGAVIGDSGLDYFRKYGKYGIYSHSNSIKSQSSDLSPTTNKNSNQENFIPVPPRKAAKISSPDPTLAIPIKNKFEQLSESENLAEMEDLTPKDPPKIHVPSINLKLSEDYNLTLQEICRQFPKTDNKYSRGFISK</sequence>
<organism evidence="2 3">
    <name type="scientific">Araneus ventricosus</name>
    <name type="common">Orbweaver spider</name>
    <name type="synonym">Epeira ventricosa</name>
    <dbReference type="NCBI Taxonomy" id="182803"/>
    <lineage>
        <taxon>Eukaryota</taxon>
        <taxon>Metazoa</taxon>
        <taxon>Ecdysozoa</taxon>
        <taxon>Arthropoda</taxon>
        <taxon>Chelicerata</taxon>
        <taxon>Arachnida</taxon>
        <taxon>Araneae</taxon>
        <taxon>Araneomorphae</taxon>
        <taxon>Entelegynae</taxon>
        <taxon>Araneoidea</taxon>
        <taxon>Araneidae</taxon>
        <taxon>Araneus</taxon>
    </lineage>
</organism>
<feature type="region of interest" description="Disordered" evidence="1">
    <location>
        <begin position="50"/>
        <end position="87"/>
    </location>
</feature>
<gene>
    <name evidence="2" type="ORF">AVEN_218408-2_1</name>
</gene>
<reference evidence="2 3" key="1">
    <citation type="journal article" date="2019" name="Sci. Rep.">
        <title>Orb-weaving spider Araneus ventricosus genome elucidates the spidroin gene catalogue.</title>
        <authorList>
            <person name="Kono N."/>
            <person name="Nakamura H."/>
            <person name="Ohtoshi R."/>
            <person name="Moran D.A.P."/>
            <person name="Shinohara A."/>
            <person name="Yoshida Y."/>
            <person name="Fujiwara M."/>
            <person name="Mori M."/>
            <person name="Tomita M."/>
            <person name="Arakawa K."/>
        </authorList>
    </citation>
    <scope>NUCLEOTIDE SEQUENCE [LARGE SCALE GENOMIC DNA]</scope>
</reference>
<name>A0A4Y2RVQ8_ARAVE</name>
<dbReference type="AlphaFoldDB" id="A0A4Y2RVQ8"/>
<feature type="region of interest" description="Disordered" evidence="1">
    <location>
        <begin position="1"/>
        <end position="23"/>
    </location>
</feature>